<feature type="binding site" evidence="12">
    <location>
        <position position="199"/>
    </location>
    <ligand>
        <name>[4Fe-4S] cluster</name>
        <dbReference type="ChEBI" id="CHEBI:49883"/>
    </ligand>
</feature>
<reference evidence="15" key="1">
    <citation type="submission" date="2017-09" db="EMBL/GenBank/DDBJ databases">
        <title>Depth-based differentiation of microbial function through sediment-hosted aquifers and enrichment of novel symbionts in the deep terrestrial subsurface.</title>
        <authorList>
            <person name="Probst A.J."/>
            <person name="Ladd B."/>
            <person name="Jarett J.K."/>
            <person name="Geller-Mcgrath D.E."/>
            <person name="Sieber C.M.K."/>
            <person name="Emerson J.B."/>
            <person name="Anantharaman K."/>
            <person name="Thomas B.C."/>
            <person name="Malmstrom R."/>
            <person name="Stieglmeier M."/>
            <person name="Klingl A."/>
            <person name="Woyke T."/>
            <person name="Ryan C.M."/>
            <person name="Banfield J.F."/>
        </authorList>
    </citation>
    <scope>NUCLEOTIDE SEQUENCE [LARGE SCALE GENOMIC DNA]</scope>
</reference>
<dbReference type="EMBL" id="PFNG01000084">
    <property type="protein sequence ID" value="PIZ40664.1"/>
    <property type="molecule type" value="Genomic_DNA"/>
</dbReference>
<keyword evidence="6 12" id="KW-0408">Iron</keyword>
<evidence type="ECO:0000313" key="14">
    <source>
        <dbReference type="EMBL" id="PIZ40664.1"/>
    </source>
</evidence>
<evidence type="ECO:0000256" key="5">
    <source>
        <dbReference type="ARBA" id="ARBA00022801"/>
    </source>
</evidence>
<protein>
    <recommendedName>
        <fullName evidence="12">Endonuclease III</fullName>
        <ecNumber evidence="12">4.2.99.18</ecNumber>
    </recommendedName>
    <alternativeName>
        <fullName evidence="12">DNA-(apurinic or apyrimidinic site) lyase</fullName>
    </alternativeName>
</protein>
<sequence length="222" mass="24962">MDELIKRLRDEYPDARIVLNYSNTLELLVSVILSAQCTDKKVNEVTATLFKKYKDVHDYANAPLEELEQDIRPAGFYRNKAKNIKGAAAMLIERFGGEVPSTMQELIQLPGVARKTANIVLGNAFNIVEGIAVDTHVKRLSNRLGLSTNTDPEKIERDLMNSVPKDEWFKLTYLLIEHGRAVCDAKKPKCDICCLNDICPSACRPIPRFQAIEGGSKGWRKL</sequence>
<evidence type="ECO:0000313" key="15">
    <source>
        <dbReference type="Proteomes" id="UP000230956"/>
    </source>
</evidence>
<evidence type="ECO:0000256" key="2">
    <source>
        <dbReference type="ARBA" id="ARBA00022485"/>
    </source>
</evidence>
<dbReference type="InterPro" id="IPR005759">
    <property type="entry name" value="Nth"/>
</dbReference>
<evidence type="ECO:0000256" key="6">
    <source>
        <dbReference type="ARBA" id="ARBA00023004"/>
    </source>
</evidence>
<evidence type="ECO:0000256" key="1">
    <source>
        <dbReference type="ARBA" id="ARBA00008343"/>
    </source>
</evidence>
<evidence type="ECO:0000259" key="13">
    <source>
        <dbReference type="SMART" id="SM00478"/>
    </source>
</evidence>
<evidence type="ECO:0000256" key="7">
    <source>
        <dbReference type="ARBA" id="ARBA00023014"/>
    </source>
</evidence>
<comment type="function">
    <text evidence="12">DNA repair enzyme that has both DNA N-glycosylase activity and AP-lyase activity. The DNA N-glycosylase activity releases various damaged pyrimidines from DNA by cleaving the N-glycosidic bond, leaving an AP (apurinic/apyrimidinic) site. The AP-lyase activity cleaves the phosphodiester bond 3' to the AP site by a beta-elimination, leaving a 3'-terminal unsaturated sugar and a product with a terminal 5'-phosphate.</text>
</comment>
<proteinExistence type="inferred from homology"/>
<dbReference type="Pfam" id="PF00730">
    <property type="entry name" value="HhH-GPD"/>
    <property type="match status" value="1"/>
</dbReference>
<keyword evidence="10 12" id="KW-0456">Lyase</keyword>
<keyword evidence="11 12" id="KW-0326">Glycosidase</keyword>
<dbReference type="SMART" id="SM00525">
    <property type="entry name" value="FES"/>
    <property type="match status" value="1"/>
</dbReference>
<dbReference type="InterPro" id="IPR004035">
    <property type="entry name" value="Endouclease-III_FeS-bd_BS"/>
</dbReference>
<dbReference type="HAMAP" id="MF_00942">
    <property type="entry name" value="Nth"/>
    <property type="match status" value="1"/>
</dbReference>
<feature type="binding site" evidence="12">
    <location>
        <position position="190"/>
    </location>
    <ligand>
        <name>[4Fe-4S] cluster</name>
        <dbReference type="ChEBI" id="CHEBI:49883"/>
    </ligand>
</feature>
<feature type="binding site" evidence="12">
    <location>
        <position position="193"/>
    </location>
    <ligand>
        <name>[4Fe-4S] cluster</name>
        <dbReference type="ChEBI" id="CHEBI:49883"/>
    </ligand>
</feature>
<dbReference type="InterPro" id="IPR011257">
    <property type="entry name" value="DNA_glycosylase"/>
</dbReference>
<evidence type="ECO:0000256" key="4">
    <source>
        <dbReference type="ARBA" id="ARBA00022763"/>
    </source>
</evidence>
<keyword evidence="5 12" id="KW-0378">Hydrolase</keyword>
<dbReference type="PANTHER" id="PTHR10359:SF18">
    <property type="entry name" value="ENDONUCLEASE III"/>
    <property type="match status" value="1"/>
</dbReference>
<dbReference type="EC" id="4.2.99.18" evidence="12"/>
<dbReference type="GO" id="GO:0019104">
    <property type="term" value="F:DNA N-glycosylase activity"/>
    <property type="evidence" value="ECO:0007669"/>
    <property type="project" value="UniProtKB-UniRule"/>
</dbReference>
<dbReference type="GO" id="GO:0003677">
    <property type="term" value="F:DNA binding"/>
    <property type="evidence" value="ECO:0007669"/>
    <property type="project" value="UniProtKB-UniRule"/>
</dbReference>
<organism evidence="14 15">
    <name type="scientific">Candidatus Aquicultor secundus</name>
    <dbReference type="NCBI Taxonomy" id="1973895"/>
    <lineage>
        <taxon>Bacteria</taxon>
        <taxon>Bacillati</taxon>
        <taxon>Actinomycetota</taxon>
        <taxon>Candidatus Aquicultoria</taxon>
        <taxon>Candidatus Aquicultorales</taxon>
        <taxon>Candidatus Aquicultoraceae</taxon>
        <taxon>Candidatus Aquicultor</taxon>
    </lineage>
</organism>
<dbReference type="AlphaFoldDB" id="A0A2M7T9Z7"/>
<evidence type="ECO:0000256" key="9">
    <source>
        <dbReference type="ARBA" id="ARBA00023204"/>
    </source>
</evidence>
<feature type="binding site" evidence="12">
    <location>
        <position position="183"/>
    </location>
    <ligand>
        <name>[4Fe-4S] cluster</name>
        <dbReference type="ChEBI" id="CHEBI:49883"/>
    </ligand>
</feature>
<dbReference type="InterPro" id="IPR004036">
    <property type="entry name" value="Endonuclease-III-like_CS2"/>
</dbReference>
<keyword evidence="9 12" id="KW-0234">DNA repair</keyword>
<comment type="similarity">
    <text evidence="1 12">Belongs to the Nth/MutY family.</text>
</comment>
<evidence type="ECO:0000256" key="10">
    <source>
        <dbReference type="ARBA" id="ARBA00023239"/>
    </source>
</evidence>
<name>A0A2M7T9Z7_9ACTN</name>
<dbReference type="GO" id="GO:0006285">
    <property type="term" value="P:base-excision repair, AP site formation"/>
    <property type="evidence" value="ECO:0007669"/>
    <property type="project" value="TreeGrafter"/>
</dbReference>
<keyword evidence="3 12" id="KW-0479">Metal-binding</keyword>
<dbReference type="InterPro" id="IPR003265">
    <property type="entry name" value="HhH-GPD_domain"/>
</dbReference>
<dbReference type="RefSeq" id="WP_286679321.1">
    <property type="nucleotide sequence ID" value="NZ_MNXI01000143.1"/>
</dbReference>
<dbReference type="GO" id="GO:0046872">
    <property type="term" value="F:metal ion binding"/>
    <property type="evidence" value="ECO:0007669"/>
    <property type="project" value="UniProtKB-KW"/>
</dbReference>
<evidence type="ECO:0000256" key="11">
    <source>
        <dbReference type="ARBA" id="ARBA00023295"/>
    </source>
</evidence>
<dbReference type="SMART" id="SM00478">
    <property type="entry name" value="ENDO3c"/>
    <property type="match status" value="1"/>
</dbReference>
<dbReference type="NCBIfam" id="TIGR01083">
    <property type="entry name" value="nth"/>
    <property type="match status" value="1"/>
</dbReference>
<dbReference type="GO" id="GO:0140078">
    <property type="term" value="F:class I DNA-(apurinic or apyrimidinic site) endonuclease activity"/>
    <property type="evidence" value="ECO:0007669"/>
    <property type="project" value="UniProtKB-EC"/>
</dbReference>
<comment type="catalytic activity">
    <reaction evidence="12">
        <text>2'-deoxyribonucleotide-(2'-deoxyribose 5'-phosphate)-2'-deoxyribonucleotide-DNA = a 3'-end 2'-deoxyribonucleotide-(2,3-dehydro-2,3-deoxyribose 5'-phosphate)-DNA + a 5'-end 5'-phospho-2'-deoxyribonucleoside-DNA + H(+)</text>
        <dbReference type="Rhea" id="RHEA:66592"/>
        <dbReference type="Rhea" id="RHEA-COMP:13180"/>
        <dbReference type="Rhea" id="RHEA-COMP:16897"/>
        <dbReference type="Rhea" id="RHEA-COMP:17067"/>
        <dbReference type="ChEBI" id="CHEBI:15378"/>
        <dbReference type="ChEBI" id="CHEBI:136412"/>
        <dbReference type="ChEBI" id="CHEBI:157695"/>
        <dbReference type="ChEBI" id="CHEBI:167181"/>
        <dbReference type="EC" id="4.2.99.18"/>
    </reaction>
</comment>
<keyword evidence="8 12" id="KW-0238">DNA-binding</keyword>
<dbReference type="Gene3D" id="1.10.340.30">
    <property type="entry name" value="Hypothetical protein, domain 2"/>
    <property type="match status" value="1"/>
</dbReference>
<evidence type="ECO:0000256" key="12">
    <source>
        <dbReference type="HAMAP-Rule" id="MF_00942"/>
    </source>
</evidence>
<keyword evidence="2 12" id="KW-0004">4Fe-4S</keyword>
<dbReference type="FunFam" id="1.10.340.30:FF:000001">
    <property type="entry name" value="Endonuclease III"/>
    <property type="match status" value="1"/>
</dbReference>
<evidence type="ECO:0000256" key="8">
    <source>
        <dbReference type="ARBA" id="ARBA00023125"/>
    </source>
</evidence>
<keyword evidence="4 12" id="KW-0227">DNA damage</keyword>
<dbReference type="CDD" id="cd00056">
    <property type="entry name" value="ENDO3c"/>
    <property type="match status" value="1"/>
</dbReference>
<gene>
    <name evidence="12 14" type="primary">nth</name>
    <name evidence="14" type="ORF">COY37_03355</name>
</gene>
<accession>A0A2M7T9Z7</accession>
<dbReference type="InterPro" id="IPR023170">
    <property type="entry name" value="HhH_base_excis_C"/>
</dbReference>
<keyword evidence="14" id="KW-0255">Endonuclease</keyword>
<dbReference type="PROSITE" id="PS00764">
    <property type="entry name" value="ENDONUCLEASE_III_1"/>
    <property type="match status" value="1"/>
</dbReference>
<dbReference type="GO" id="GO:0051539">
    <property type="term" value="F:4 iron, 4 sulfur cluster binding"/>
    <property type="evidence" value="ECO:0007669"/>
    <property type="project" value="UniProtKB-UniRule"/>
</dbReference>
<dbReference type="SUPFAM" id="SSF48150">
    <property type="entry name" value="DNA-glycosylase"/>
    <property type="match status" value="1"/>
</dbReference>
<keyword evidence="14" id="KW-0540">Nuclease</keyword>
<dbReference type="PROSITE" id="PS01155">
    <property type="entry name" value="ENDONUCLEASE_III_2"/>
    <property type="match status" value="1"/>
</dbReference>
<dbReference type="PANTHER" id="PTHR10359">
    <property type="entry name" value="A/G-SPECIFIC ADENINE GLYCOSYLASE/ENDONUCLEASE III"/>
    <property type="match status" value="1"/>
</dbReference>
<dbReference type="InterPro" id="IPR003651">
    <property type="entry name" value="Endonuclease3_FeS-loop_motif"/>
</dbReference>
<feature type="domain" description="HhH-GPD" evidence="13">
    <location>
        <begin position="33"/>
        <end position="181"/>
    </location>
</feature>
<evidence type="ECO:0000256" key="3">
    <source>
        <dbReference type="ARBA" id="ARBA00022723"/>
    </source>
</evidence>
<dbReference type="Gene3D" id="1.10.1670.10">
    <property type="entry name" value="Helix-hairpin-Helix base-excision DNA repair enzymes (C-terminal)"/>
    <property type="match status" value="1"/>
</dbReference>
<dbReference type="FunFam" id="1.10.1670.10:FF:000001">
    <property type="entry name" value="Endonuclease III"/>
    <property type="match status" value="1"/>
</dbReference>
<comment type="cofactor">
    <cofactor evidence="12">
        <name>[4Fe-4S] cluster</name>
        <dbReference type="ChEBI" id="CHEBI:49883"/>
    </cofactor>
    <text evidence="12">Binds 1 [4Fe-4S] cluster.</text>
</comment>
<dbReference type="Proteomes" id="UP000230956">
    <property type="component" value="Unassembled WGS sequence"/>
</dbReference>
<comment type="caution">
    <text evidence="14">The sequence shown here is derived from an EMBL/GenBank/DDBJ whole genome shotgun (WGS) entry which is preliminary data.</text>
</comment>
<keyword evidence="7 12" id="KW-0411">Iron-sulfur</keyword>
<dbReference type="PIRSF" id="PIRSF001435">
    <property type="entry name" value="Nth"/>
    <property type="match status" value="1"/>
</dbReference>